<dbReference type="EMBL" id="CANHGI010000001">
    <property type="protein sequence ID" value="CAI5438131.1"/>
    <property type="molecule type" value="Genomic_DNA"/>
</dbReference>
<feature type="domain" description="BZIP" evidence="7">
    <location>
        <begin position="119"/>
        <end position="182"/>
    </location>
</feature>
<dbReference type="InterPro" id="IPR004827">
    <property type="entry name" value="bZIP"/>
</dbReference>
<dbReference type="PROSITE" id="PS50217">
    <property type="entry name" value="BZIP"/>
    <property type="match status" value="1"/>
</dbReference>
<protein>
    <recommendedName>
        <fullName evidence="7">BZIP domain-containing protein</fullName>
    </recommendedName>
</protein>
<keyword evidence="3" id="KW-0238">DNA-binding</keyword>
<evidence type="ECO:0000256" key="2">
    <source>
        <dbReference type="ARBA" id="ARBA00023015"/>
    </source>
</evidence>
<dbReference type="PANTHER" id="PTHR11988:SF56">
    <property type="entry name" value="TRANSCRIPTION FACTOR CES-2"/>
    <property type="match status" value="1"/>
</dbReference>
<dbReference type="SUPFAM" id="SSF57959">
    <property type="entry name" value="Leucine zipper domain"/>
    <property type="match status" value="1"/>
</dbReference>
<organism evidence="8 9">
    <name type="scientific">Caenorhabditis angaria</name>
    <dbReference type="NCBI Taxonomy" id="860376"/>
    <lineage>
        <taxon>Eukaryota</taxon>
        <taxon>Metazoa</taxon>
        <taxon>Ecdysozoa</taxon>
        <taxon>Nematoda</taxon>
        <taxon>Chromadorea</taxon>
        <taxon>Rhabditida</taxon>
        <taxon>Rhabditina</taxon>
        <taxon>Rhabditomorpha</taxon>
        <taxon>Rhabditoidea</taxon>
        <taxon>Rhabditidae</taxon>
        <taxon>Peloderinae</taxon>
        <taxon>Caenorhabditis</taxon>
    </lineage>
</organism>
<evidence type="ECO:0000256" key="4">
    <source>
        <dbReference type="ARBA" id="ARBA00023163"/>
    </source>
</evidence>
<evidence type="ECO:0000259" key="7">
    <source>
        <dbReference type="PROSITE" id="PS50217"/>
    </source>
</evidence>
<reference evidence="8" key="1">
    <citation type="submission" date="2022-11" db="EMBL/GenBank/DDBJ databases">
        <authorList>
            <person name="Kikuchi T."/>
        </authorList>
    </citation>
    <scope>NUCLEOTIDE SEQUENCE</scope>
    <source>
        <strain evidence="8">PS1010</strain>
    </source>
</reference>
<keyword evidence="2" id="KW-0805">Transcription regulation</keyword>
<comment type="subcellular location">
    <subcellularLocation>
        <location evidence="1">Nucleus</location>
    </subcellularLocation>
</comment>
<feature type="compositionally biased region" description="Low complexity" evidence="6">
    <location>
        <begin position="78"/>
        <end position="101"/>
    </location>
</feature>
<name>A0A9P1I3K9_9PELO</name>
<dbReference type="Proteomes" id="UP001152747">
    <property type="component" value="Unassembled WGS sequence"/>
</dbReference>
<dbReference type="PANTHER" id="PTHR11988">
    <property type="entry name" value="THYROTROPH EMBRYONIC FACTOR RELATED"/>
    <property type="match status" value="1"/>
</dbReference>
<gene>
    <name evidence="8" type="ORF">CAMP_LOCUS768</name>
</gene>
<dbReference type="FunFam" id="1.20.5.170:FF:000109">
    <property type="entry name" value="ATF (cAMP-dependent transcription factor) family"/>
    <property type="match status" value="1"/>
</dbReference>
<dbReference type="GO" id="GO:0000978">
    <property type="term" value="F:RNA polymerase II cis-regulatory region sequence-specific DNA binding"/>
    <property type="evidence" value="ECO:0007669"/>
    <property type="project" value="TreeGrafter"/>
</dbReference>
<keyword evidence="5" id="KW-0539">Nucleus</keyword>
<dbReference type="Gene3D" id="1.20.5.170">
    <property type="match status" value="1"/>
</dbReference>
<proteinExistence type="predicted"/>
<dbReference type="CDD" id="cd14695">
    <property type="entry name" value="bZIP_HLF"/>
    <property type="match status" value="1"/>
</dbReference>
<keyword evidence="9" id="KW-1185">Reference proteome</keyword>
<comment type="caution">
    <text evidence="8">The sequence shown here is derived from an EMBL/GenBank/DDBJ whole genome shotgun (WGS) entry which is preliminary data.</text>
</comment>
<evidence type="ECO:0000256" key="6">
    <source>
        <dbReference type="SAM" id="MobiDB-lite"/>
    </source>
</evidence>
<dbReference type="AlphaFoldDB" id="A0A9P1I3K9"/>
<evidence type="ECO:0000256" key="5">
    <source>
        <dbReference type="ARBA" id="ARBA00023242"/>
    </source>
</evidence>
<accession>A0A9P1I3K9</accession>
<dbReference type="InterPro" id="IPR046347">
    <property type="entry name" value="bZIP_sf"/>
</dbReference>
<dbReference type="OrthoDB" id="6022300at2759"/>
<evidence type="ECO:0000313" key="9">
    <source>
        <dbReference type="Proteomes" id="UP001152747"/>
    </source>
</evidence>
<dbReference type="SMART" id="SM00338">
    <property type="entry name" value="BRLZ"/>
    <property type="match status" value="1"/>
</dbReference>
<sequence>MDLQRALTALMRAATPSTQQQNQQPTIQFPFNDAATSAAFLSAALATKLPLGILPPYENATIPTSAYTPTKKAKFNDSTTEPSSPVSSHSSTVSSTNFSSPQQSPHRKLACPIPDEKKDGAYFERRRKNNDAAKRSRDARRQKEEAIASKAAVLEQENIQLRGQIAVLQQETAKLQLLLFSTTSSTANNRVTENIKNESTIEI</sequence>
<dbReference type="InterPro" id="IPR040223">
    <property type="entry name" value="PAR_bZIP"/>
</dbReference>
<dbReference type="Pfam" id="PF07716">
    <property type="entry name" value="bZIP_2"/>
    <property type="match status" value="1"/>
</dbReference>
<keyword evidence="4" id="KW-0804">Transcription</keyword>
<dbReference type="GO" id="GO:0005634">
    <property type="term" value="C:nucleus"/>
    <property type="evidence" value="ECO:0007669"/>
    <property type="project" value="UniProtKB-SubCell"/>
</dbReference>
<evidence type="ECO:0000313" key="8">
    <source>
        <dbReference type="EMBL" id="CAI5438131.1"/>
    </source>
</evidence>
<feature type="region of interest" description="Disordered" evidence="6">
    <location>
        <begin position="70"/>
        <end position="120"/>
    </location>
</feature>
<evidence type="ECO:0000256" key="3">
    <source>
        <dbReference type="ARBA" id="ARBA00023125"/>
    </source>
</evidence>
<dbReference type="GO" id="GO:0000981">
    <property type="term" value="F:DNA-binding transcription factor activity, RNA polymerase II-specific"/>
    <property type="evidence" value="ECO:0007669"/>
    <property type="project" value="TreeGrafter"/>
</dbReference>
<evidence type="ECO:0000256" key="1">
    <source>
        <dbReference type="ARBA" id="ARBA00004123"/>
    </source>
</evidence>